<reference evidence="1 2" key="1">
    <citation type="submission" date="2022-05" db="EMBL/GenBank/DDBJ databases">
        <authorList>
            <consortium name="Genoscope - CEA"/>
            <person name="William W."/>
        </authorList>
    </citation>
    <scope>NUCLEOTIDE SEQUENCE [LARGE SCALE GENOMIC DNA]</scope>
</reference>
<organism evidence="1 2">
    <name type="scientific">Porites lobata</name>
    <dbReference type="NCBI Taxonomy" id="104759"/>
    <lineage>
        <taxon>Eukaryota</taxon>
        <taxon>Metazoa</taxon>
        <taxon>Cnidaria</taxon>
        <taxon>Anthozoa</taxon>
        <taxon>Hexacorallia</taxon>
        <taxon>Scleractinia</taxon>
        <taxon>Fungiina</taxon>
        <taxon>Poritidae</taxon>
        <taxon>Porites</taxon>
    </lineage>
</organism>
<gene>
    <name evidence="1" type="ORF">PLOB_00010068</name>
</gene>
<proteinExistence type="predicted"/>
<accession>A0ABN8NDB7</accession>
<evidence type="ECO:0000313" key="1">
    <source>
        <dbReference type="EMBL" id="CAH3047101.1"/>
    </source>
</evidence>
<sequence length="113" mass="12657">RLASSGDIGLNPGPDCKVPSTTVKKSARKFPYAICEKPARCNQKGIKCNYRLQLEDELNGICTWASLHRDSVPILGDPNLDRRRPDKSEGKLLLDLEVEQEFTCLIDKATRTE</sequence>
<name>A0ABN8NDB7_9CNID</name>
<feature type="non-terminal residue" evidence="1">
    <location>
        <position position="1"/>
    </location>
</feature>
<comment type="caution">
    <text evidence="1">The sequence shown here is derived from an EMBL/GenBank/DDBJ whole genome shotgun (WGS) entry which is preliminary data.</text>
</comment>
<dbReference type="EMBL" id="CALNXK010000015">
    <property type="protein sequence ID" value="CAH3047101.1"/>
    <property type="molecule type" value="Genomic_DNA"/>
</dbReference>
<protein>
    <submittedName>
        <fullName evidence="1">Uncharacterized protein</fullName>
    </submittedName>
</protein>
<feature type="non-terminal residue" evidence="1">
    <location>
        <position position="113"/>
    </location>
</feature>
<evidence type="ECO:0000313" key="2">
    <source>
        <dbReference type="Proteomes" id="UP001159405"/>
    </source>
</evidence>
<dbReference type="Proteomes" id="UP001159405">
    <property type="component" value="Unassembled WGS sequence"/>
</dbReference>
<keyword evidence="2" id="KW-1185">Reference proteome</keyword>